<dbReference type="EMBL" id="LNFO01004689">
    <property type="protein sequence ID" value="KUF79842.1"/>
    <property type="molecule type" value="Genomic_DNA"/>
</dbReference>
<accession>A0A0W8C776</accession>
<protein>
    <recommendedName>
        <fullName evidence="1">HAT C-terminal dimerisation domain-containing protein</fullName>
    </recommendedName>
</protein>
<dbReference type="InterPro" id="IPR008906">
    <property type="entry name" value="HATC_C_dom"/>
</dbReference>
<dbReference type="Proteomes" id="UP000052943">
    <property type="component" value="Unassembled WGS sequence"/>
</dbReference>
<evidence type="ECO:0000313" key="2">
    <source>
        <dbReference type="EMBL" id="KUF79842.1"/>
    </source>
</evidence>
<dbReference type="InterPro" id="IPR012337">
    <property type="entry name" value="RNaseH-like_sf"/>
</dbReference>
<dbReference type="SUPFAM" id="SSF53098">
    <property type="entry name" value="Ribonuclease H-like"/>
    <property type="match status" value="1"/>
</dbReference>
<gene>
    <name evidence="2" type="ORF">AM587_10003558</name>
</gene>
<evidence type="ECO:0000259" key="1">
    <source>
        <dbReference type="Pfam" id="PF05699"/>
    </source>
</evidence>
<dbReference type="STRING" id="4790.A0A0W8C776"/>
<sequence length="559" mass="64063">MYGERSNGSRASFKRWITEILRDFGLSTNDFYGSTSDSGPDVKWMMTKGIGLQWEWCMPHLTNAATKTAFGIASQRKASKNLPATDMVSRIASTTFAVRSNASMGSLFSELCEMANAGATTQLIEHKEHRFMGFAKVVRRLLEKWDQLEDWFQERIDKAIRERKSAPEPFRIADDKMNLLQLYELLNPIMALNIKSQKEDTNQVDVLLSVFRLRKTILDQTQPVKDKMRAPTDPPLFFYQVRDLTRLFHKNFVIRYTDHARIRESSFIPEVQMLLHPSLKNQDVNLAKIVRLCNEQLIIDPEQPHLRMDEAAVARNIASVKEAVLKRLRALMLTKSSGSTHTSTSAETYRMSSQHVTPQHLPPGFESLSSFIELPSLHPPQVFSEDLMEFAEEAAEHVERRNVHEARIDEELERWFSDPSRLLTTTTKTESILQFWKRQQDENNYRLLPIAARVIYAIPASSAQIERDFGISGMLVTSYRTSIAKHNIDMCSFLNRNRQFVDVVNCPRLTDSELEQAVPANVLVPLASSQVNLPFAAQWEREMASCLFDSELDENDQAE</sequence>
<dbReference type="Pfam" id="PF05699">
    <property type="entry name" value="Dimer_Tnp_hAT"/>
    <property type="match status" value="1"/>
</dbReference>
<feature type="domain" description="HAT C-terminal dimerisation" evidence="1">
    <location>
        <begin position="411"/>
        <end position="497"/>
    </location>
</feature>
<dbReference type="GO" id="GO:0046983">
    <property type="term" value="F:protein dimerization activity"/>
    <property type="evidence" value="ECO:0007669"/>
    <property type="project" value="InterPro"/>
</dbReference>
<organism evidence="2 3">
    <name type="scientific">Phytophthora nicotianae</name>
    <name type="common">Potato buckeye rot agent</name>
    <name type="synonym">Phytophthora parasitica</name>
    <dbReference type="NCBI Taxonomy" id="4792"/>
    <lineage>
        <taxon>Eukaryota</taxon>
        <taxon>Sar</taxon>
        <taxon>Stramenopiles</taxon>
        <taxon>Oomycota</taxon>
        <taxon>Peronosporomycetes</taxon>
        <taxon>Peronosporales</taxon>
        <taxon>Peronosporaceae</taxon>
        <taxon>Phytophthora</taxon>
    </lineage>
</organism>
<evidence type="ECO:0000313" key="3">
    <source>
        <dbReference type="Proteomes" id="UP000052943"/>
    </source>
</evidence>
<dbReference type="OrthoDB" id="126059at2759"/>
<proteinExistence type="predicted"/>
<dbReference type="AlphaFoldDB" id="A0A0W8C776"/>
<name>A0A0W8C776_PHYNI</name>
<comment type="caution">
    <text evidence="2">The sequence shown here is derived from an EMBL/GenBank/DDBJ whole genome shotgun (WGS) entry which is preliminary data.</text>
</comment>
<reference evidence="2 3" key="1">
    <citation type="submission" date="2015-11" db="EMBL/GenBank/DDBJ databases">
        <title>Genomes and virulence difference between two physiological races of Phytophthora nicotianae.</title>
        <authorList>
            <person name="Liu H."/>
            <person name="Ma X."/>
            <person name="Yu H."/>
            <person name="Fang D."/>
            <person name="Li Y."/>
            <person name="Wang X."/>
            <person name="Wang W."/>
            <person name="Dong Y."/>
            <person name="Xiao B."/>
        </authorList>
    </citation>
    <scope>NUCLEOTIDE SEQUENCE [LARGE SCALE GENOMIC DNA]</scope>
    <source>
        <strain evidence="3">race 0</strain>
    </source>
</reference>